<dbReference type="VEuPathDB" id="FungiDB:PCH_Pc16g01120"/>
<name>B6H707_PENRW</name>
<keyword evidence="2" id="KW-1185">Reference proteome</keyword>
<dbReference type="EMBL" id="AM920431">
    <property type="protein sequence ID" value="CAP92782.1"/>
    <property type="molecule type" value="Genomic_DNA"/>
</dbReference>
<gene>
    <name evidence="1" type="ORF">Pc16g01120</name>
    <name evidence="1" type="ORF">PCH_Pc16g01120</name>
</gene>
<sequence length="137" mass="14967">MAAVSSGRLSQSGSYVVLNCSLWDHVTCSARNGFFNLTPSPDFWTNVTHHDIAYHCQSLLCPTSPEWRGHVPYPPTGFRQLACVIKTLGSEAGEDRVVSSSSSRYKGSEHKYLARAVITGLRFASTASPKNQEGFGQ</sequence>
<dbReference type="AlphaFoldDB" id="B6H707"/>
<evidence type="ECO:0000313" key="1">
    <source>
        <dbReference type="EMBL" id="CAP92782.1"/>
    </source>
</evidence>
<organism evidence="1 2">
    <name type="scientific">Penicillium rubens (strain ATCC 28089 / DSM 1075 / NRRL 1951 / Wisconsin 54-1255)</name>
    <name type="common">Penicillium chrysogenum</name>
    <dbReference type="NCBI Taxonomy" id="500485"/>
    <lineage>
        <taxon>Eukaryota</taxon>
        <taxon>Fungi</taxon>
        <taxon>Dikarya</taxon>
        <taxon>Ascomycota</taxon>
        <taxon>Pezizomycotina</taxon>
        <taxon>Eurotiomycetes</taxon>
        <taxon>Eurotiomycetidae</taxon>
        <taxon>Eurotiales</taxon>
        <taxon>Aspergillaceae</taxon>
        <taxon>Penicillium</taxon>
        <taxon>Penicillium chrysogenum species complex</taxon>
    </lineage>
</organism>
<protein>
    <submittedName>
        <fullName evidence="1">Uncharacterized protein</fullName>
    </submittedName>
</protein>
<dbReference type="HOGENOM" id="CLU_1865801_0_0_1"/>
<proteinExistence type="predicted"/>
<accession>B6H707</accession>
<reference evidence="1 2" key="1">
    <citation type="journal article" date="2008" name="Nat. Biotechnol.">
        <title>Genome sequencing and analysis of the filamentous fungus Penicillium chrysogenum.</title>
        <authorList>
            <person name="van den Berg M.A."/>
            <person name="Albang R."/>
            <person name="Albermann K."/>
            <person name="Badger J.H."/>
            <person name="Daran J.-M."/>
            <person name="Driessen A.J.M."/>
            <person name="Garcia-Estrada C."/>
            <person name="Fedorova N.D."/>
            <person name="Harris D.M."/>
            <person name="Heijne W.H.M."/>
            <person name="Joardar V.S."/>
            <person name="Kiel J.A.K.W."/>
            <person name="Kovalchuk A."/>
            <person name="Martin J.F."/>
            <person name="Nierman W.C."/>
            <person name="Nijland J.G."/>
            <person name="Pronk J.T."/>
            <person name="Roubos J.A."/>
            <person name="van der Klei I.J."/>
            <person name="van Peij N.N.M.E."/>
            <person name="Veenhuis M."/>
            <person name="von Doehren H."/>
            <person name="Wagner C."/>
            <person name="Wortman J.R."/>
            <person name="Bovenberg R.A.L."/>
        </authorList>
    </citation>
    <scope>NUCLEOTIDE SEQUENCE [LARGE SCALE GENOMIC DNA]</scope>
    <source>
        <strain evidence="2">ATCC 28089 / DSM 1075 / NRRL 1951 / Wisconsin 54-1255</strain>
    </source>
</reference>
<dbReference type="Proteomes" id="UP000000724">
    <property type="component" value="Contig Pc00c16"/>
</dbReference>
<evidence type="ECO:0000313" key="2">
    <source>
        <dbReference type="Proteomes" id="UP000000724"/>
    </source>
</evidence>